<keyword evidence="3" id="KW-0119">Carbohydrate metabolism</keyword>
<dbReference type="InterPro" id="IPR014756">
    <property type="entry name" value="Ig_E-set"/>
</dbReference>
<evidence type="ECO:0000259" key="7">
    <source>
        <dbReference type="Pfam" id="PF12733"/>
    </source>
</evidence>
<dbReference type="SUPFAM" id="SSF110296">
    <property type="entry name" value="Oligoxyloglucan reducing end-specific cellobiohydrolase"/>
    <property type="match status" value="1"/>
</dbReference>
<accession>A0ABW5BZE8</accession>
<keyword evidence="9" id="KW-1185">Reference proteome</keyword>
<dbReference type="Gene3D" id="2.60.40.10">
    <property type="entry name" value="Immunoglobulins"/>
    <property type="match status" value="1"/>
</dbReference>
<keyword evidence="1" id="KW-0732">Signal</keyword>
<protein>
    <submittedName>
        <fullName evidence="8">Cadherin-like beta sandwich domain-containing protein</fullName>
    </submittedName>
</protein>
<gene>
    <name evidence="8" type="ORF">ACFSKK_14925</name>
</gene>
<feature type="domain" description="Cadherin-like beta-sandwich-like" evidence="7">
    <location>
        <begin position="337"/>
        <end position="426"/>
    </location>
</feature>
<dbReference type="RefSeq" id="WP_379052328.1">
    <property type="nucleotide sequence ID" value="NZ_JBHUIK010000003.1"/>
</dbReference>
<evidence type="ECO:0000256" key="1">
    <source>
        <dbReference type="ARBA" id="ARBA00022729"/>
    </source>
</evidence>
<organism evidence="8 9">
    <name type="scientific">Metabacillus endolithicus</name>
    <dbReference type="NCBI Taxonomy" id="1535204"/>
    <lineage>
        <taxon>Bacteria</taxon>
        <taxon>Bacillati</taxon>
        <taxon>Bacillota</taxon>
        <taxon>Bacilli</taxon>
        <taxon>Bacillales</taxon>
        <taxon>Bacillaceae</taxon>
        <taxon>Metabacillus</taxon>
    </lineage>
</organism>
<feature type="region of interest" description="Disordered" evidence="5">
    <location>
        <begin position="1032"/>
        <end position="1051"/>
    </location>
</feature>
<keyword evidence="2" id="KW-0136">Cellulose degradation</keyword>
<feature type="domain" description="Carbohydrate binding X2" evidence="6">
    <location>
        <begin position="436"/>
        <end position="519"/>
    </location>
</feature>
<evidence type="ECO:0000256" key="4">
    <source>
        <dbReference type="ARBA" id="ARBA00023326"/>
    </source>
</evidence>
<dbReference type="Pfam" id="PF12733">
    <property type="entry name" value="Cadherin-like"/>
    <property type="match status" value="3"/>
</dbReference>
<evidence type="ECO:0000259" key="6">
    <source>
        <dbReference type="Pfam" id="PF03442"/>
    </source>
</evidence>
<dbReference type="Pfam" id="PF17963">
    <property type="entry name" value="Big_9"/>
    <property type="match status" value="1"/>
</dbReference>
<evidence type="ECO:0000256" key="3">
    <source>
        <dbReference type="ARBA" id="ARBA00023277"/>
    </source>
</evidence>
<feature type="domain" description="Cadherin-like beta-sandwich-like" evidence="7">
    <location>
        <begin position="863"/>
        <end position="945"/>
    </location>
</feature>
<evidence type="ECO:0000313" key="8">
    <source>
        <dbReference type="EMBL" id="MFD2214981.1"/>
    </source>
</evidence>
<keyword evidence="4" id="KW-0624">Polysaccharide degradation</keyword>
<dbReference type="SUPFAM" id="SSF81296">
    <property type="entry name" value="E set domains"/>
    <property type="match status" value="1"/>
</dbReference>
<feature type="domain" description="Cadherin-like beta-sandwich-like" evidence="7">
    <location>
        <begin position="540"/>
        <end position="621"/>
    </location>
</feature>
<evidence type="ECO:0000313" key="9">
    <source>
        <dbReference type="Proteomes" id="UP001597318"/>
    </source>
</evidence>
<evidence type="ECO:0000256" key="2">
    <source>
        <dbReference type="ARBA" id="ARBA00023001"/>
    </source>
</evidence>
<dbReference type="Gene3D" id="2.60.40.2810">
    <property type="match status" value="1"/>
</dbReference>
<dbReference type="InterPro" id="IPR025883">
    <property type="entry name" value="Cadherin-like_domain"/>
</dbReference>
<dbReference type="Proteomes" id="UP001597318">
    <property type="component" value="Unassembled WGS sequence"/>
</dbReference>
<comment type="caution">
    <text evidence="8">The sequence shown here is derived from an EMBL/GenBank/DDBJ whole genome shotgun (WGS) entry which is preliminary data.</text>
</comment>
<dbReference type="InterPro" id="IPR013783">
    <property type="entry name" value="Ig-like_fold"/>
</dbReference>
<sequence>MSTKLRKQLLLVIILFLMSYSLNLGNFGLRAYATTWNTTYTGFGSTSDNSVVYGEGQWLLFSGYGEYGKSLNGTEWKRANMSFECSPSPVSPTAFYWEENTMPKWVVACFKGDIYTLKEGIDPIVDSNQWISRTSGNNFTLNSFASSKDKIVAVGDAGTILTSADAENWDNYSPGNVAIFNSVTYGEGKFIAVGRGNDNSSVIYSSVDGERWTKVNTASPTNQLFGITYGAGKFVSVGMNGYIYVSEDGVDWEVRTPPAGATAISLRAAAYGYGKFYVGGSSETILSSSDGLIWETEISGGSKTFTTISFGDKRIIATGYSGLVKTRTISLSSNNNLSSLTINPGNLTFSPEQENYTVTVEHNVNSIDITSILADSNSTLTVNGIAANSGVVMPLTLDVDSPTVIPVTVMAQDGVTTRTYTVTVNKSAPPDENSTIAPVTSSFDQKLSVQTDVTTTLTLKGNTLTSITNGGQVLQAGTDYTVSDNGLVTIKKEYLSTKPIGITTLTFKFSAGNVQSLAISVNDTSSTNADLLDLIISAGSLTPSFSSGGIEYSASVANSTSNIGVTPIVSDSHAKVKVNNLLIDSGSPVAIPLTIGGNTISIEVTAEDGSTVKSYILKVNRDKGNSAKPSVTGAITEEDTMNGNGLVIHPVIDPDRSDANYFKITNIVGGTLYKNDGSFPIHNGDYIPLIDGDIGLKFMPDINAFGTTGFGFDVQAAPGTEGEKLSDPEHASIVVTEVNDVPVAVDDQLADVMEGTGYVSIPVSVLTANDSTGPSNEAGQTLTIDDVSEITGGTVRVENGSVIFTPVQGFVGSAKFEYTIVDNGTTNGSPDPQSDTGTVSFNIVELPKSANADLSNIILSSGSLDSAFSADDLEYSVGVNHAVETLTLSPSTADAKATIVVNGIPVQSGEASTPIHLSVGDNEITMVITAENGITTKTYKVKVNRGKGDQLAPIGLTGVAPTVTGNNGKINGTTNGMEYRLKETENWIHATDTVTTGLEAGIYEVRFAAKTDYNPSPVVEVIVFPYIAPVSPPSTGDGPSESVRQGDVGVGNDTTAKVDIVRSTHNNKKVDSVELNEEQVEDSVQKAVQQNKDSIVIRIPDLPNDLADEITVKIQKQALNLLTQSQIAVSLQTDDVTIDLPETSVSQLNETEDELYFKVVPIRQEEEKSQIIKDTVNAELVKQQAGDKEVQVFGKPMIIETNYRDQKTMVTFSLKDIELPKDSVERDEFLKSLAIYIQHSDGEKAIQRAVIQNDSTGKPAGVSIEITKFSTFTIIGLPNTAPTEEKDQDPIIHKEPVARIIVKKPVELLKRLQDDTYTSSGITAKGEIRVYGFAGDYYNVGGQYYVKNEIGKTVMYEGRVLIKKATPLYSPDGKIYRMLRAGEAIRVYSQNGNTFEVGAGYKVKYEKDKTVFYTGMAYLKKDTILYKADGTEAKTLKKGNQYRAYKVEGNKVYVGGNYYLLADKEVIQYKKN</sequence>
<dbReference type="InterPro" id="IPR005102">
    <property type="entry name" value="Carbo-bd_X2"/>
</dbReference>
<proteinExistence type="predicted"/>
<dbReference type="EMBL" id="JBHUIK010000003">
    <property type="protein sequence ID" value="MFD2214981.1"/>
    <property type="molecule type" value="Genomic_DNA"/>
</dbReference>
<dbReference type="Pfam" id="PF03442">
    <property type="entry name" value="CBM_X2"/>
    <property type="match status" value="1"/>
</dbReference>
<name>A0ABW5BZE8_9BACI</name>
<evidence type="ECO:0000256" key="5">
    <source>
        <dbReference type="SAM" id="MobiDB-lite"/>
    </source>
</evidence>
<reference evidence="9" key="1">
    <citation type="journal article" date="2019" name="Int. J. Syst. Evol. Microbiol.">
        <title>The Global Catalogue of Microorganisms (GCM) 10K type strain sequencing project: providing services to taxonomists for standard genome sequencing and annotation.</title>
        <authorList>
            <consortium name="The Broad Institute Genomics Platform"/>
            <consortium name="The Broad Institute Genome Sequencing Center for Infectious Disease"/>
            <person name="Wu L."/>
            <person name="Ma J."/>
        </authorList>
    </citation>
    <scope>NUCLEOTIDE SEQUENCE [LARGE SCALE GENOMIC DNA]</scope>
    <source>
        <strain evidence="9">CGMCC 1.15474</strain>
    </source>
</reference>